<comment type="caution">
    <text evidence="1">The sequence shown here is derived from an EMBL/GenBank/DDBJ whole genome shotgun (WGS) entry which is preliminary data.</text>
</comment>
<dbReference type="GO" id="GO:0015035">
    <property type="term" value="F:protein-disulfide reductase activity"/>
    <property type="evidence" value="ECO:0007669"/>
    <property type="project" value="InterPro"/>
</dbReference>
<accession>A0A840EM25</accession>
<evidence type="ECO:0000313" key="2">
    <source>
        <dbReference type="Proteomes" id="UP000553034"/>
    </source>
</evidence>
<reference evidence="1 2" key="1">
    <citation type="submission" date="2020-08" db="EMBL/GenBank/DDBJ databases">
        <title>Genomic Encyclopedia of Type Strains, Phase IV (KMG-IV): sequencing the most valuable type-strain genomes for metagenomic binning, comparative biology and taxonomic classification.</title>
        <authorList>
            <person name="Goeker M."/>
        </authorList>
    </citation>
    <scope>NUCLEOTIDE SEQUENCE [LARGE SCALE GENOMIC DNA]</scope>
    <source>
        <strain evidence="1 2">DSM 29568</strain>
    </source>
</reference>
<name>A0A840EM25_9FLAO</name>
<gene>
    <name evidence="1" type="ORF">GGR32_001464</name>
</gene>
<dbReference type="InterPro" id="IPR052927">
    <property type="entry name" value="DCC_oxidoreductase"/>
</dbReference>
<dbReference type="PANTHER" id="PTHR33639:SF2">
    <property type="entry name" value="DUF393 DOMAIN-CONTAINING PROTEIN"/>
    <property type="match status" value="1"/>
</dbReference>
<keyword evidence="2" id="KW-1185">Reference proteome</keyword>
<dbReference type="EMBL" id="JACIFO010000005">
    <property type="protein sequence ID" value="MBB4119168.1"/>
    <property type="molecule type" value="Genomic_DNA"/>
</dbReference>
<dbReference type="AlphaFoldDB" id="A0A840EM25"/>
<sequence>MSNIPENKQIILFDGVCNLCNSFVNLVIRQDKKDRFRFASLQSEIGRELIEERNLDPDKLDSIILINPGVAYYLKSTAALQIAKHLSGGYKLLSYFSFLPENFRDFIYTYVANNRYKWYGKKEQCMLPSPEIKAKFLE</sequence>
<proteinExistence type="predicted"/>
<dbReference type="Proteomes" id="UP000553034">
    <property type="component" value="Unassembled WGS sequence"/>
</dbReference>
<protein>
    <submittedName>
        <fullName evidence="1">Putative DCC family thiol-disulfide oxidoreductase YuxK</fullName>
    </submittedName>
</protein>
<organism evidence="1 2">
    <name type="scientific">Mesonia hippocampi</name>
    <dbReference type="NCBI Taxonomy" id="1628250"/>
    <lineage>
        <taxon>Bacteria</taxon>
        <taxon>Pseudomonadati</taxon>
        <taxon>Bacteroidota</taxon>
        <taxon>Flavobacteriia</taxon>
        <taxon>Flavobacteriales</taxon>
        <taxon>Flavobacteriaceae</taxon>
        <taxon>Mesonia</taxon>
    </lineage>
</organism>
<dbReference type="Pfam" id="PF04134">
    <property type="entry name" value="DCC1-like"/>
    <property type="match status" value="1"/>
</dbReference>
<evidence type="ECO:0000313" key="1">
    <source>
        <dbReference type="EMBL" id="MBB4119168.1"/>
    </source>
</evidence>
<dbReference type="InterPro" id="IPR007263">
    <property type="entry name" value="DCC1-like"/>
</dbReference>
<dbReference type="RefSeq" id="WP_183477524.1">
    <property type="nucleotide sequence ID" value="NZ_JACIFO010000005.1"/>
</dbReference>
<dbReference type="PANTHER" id="PTHR33639">
    <property type="entry name" value="THIOL-DISULFIDE OXIDOREDUCTASE DCC"/>
    <property type="match status" value="1"/>
</dbReference>